<dbReference type="Gene3D" id="3.30.420.10">
    <property type="entry name" value="Ribonuclease H-like superfamily/Ribonuclease H"/>
    <property type="match status" value="1"/>
</dbReference>
<dbReference type="SUPFAM" id="SSF53098">
    <property type="entry name" value="Ribonuclease H-like"/>
    <property type="match status" value="1"/>
</dbReference>
<dbReference type="GO" id="GO:0003723">
    <property type="term" value="F:RNA binding"/>
    <property type="evidence" value="ECO:0007669"/>
    <property type="project" value="UniProtKB-KW"/>
</dbReference>
<feature type="region of interest" description="Disordered" evidence="4">
    <location>
        <begin position="312"/>
        <end position="350"/>
    </location>
</feature>
<keyword evidence="2" id="KW-0694">RNA-binding</keyword>
<feature type="compositionally biased region" description="Basic and acidic residues" evidence="4">
    <location>
        <begin position="735"/>
        <end position="745"/>
    </location>
</feature>
<evidence type="ECO:0000256" key="3">
    <source>
        <dbReference type="ARBA" id="ARBA00023128"/>
    </source>
</evidence>
<feature type="region of interest" description="Disordered" evidence="4">
    <location>
        <begin position="715"/>
        <end position="759"/>
    </location>
</feature>
<dbReference type="SUPFAM" id="SSF56672">
    <property type="entry name" value="DNA/RNA polymerases"/>
    <property type="match status" value="1"/>
</dbReference>
<dbReference type="GO" id="GO:0015074">
    <property type="term" value="P:DNA integration"/>
    <property type="evidence" value="ECO:0007669"/>
    <property type="project" value="InterPro"/>
</dbReference>
<dbReference type="InterPro" id="IPR057670">
    <property type="entry name" value="SH3_retrovirus"/>
</dbReference>
<feature type="compositionally biased region" description="Basic and acidic residues" evidence="4">
    <location>
        <begin position="51"/>
        <end position="63"/>
    </location>
</feature>
<organism evidence="6 7">
    <name type="scientific">Fusarium oxysporum f. sp. conglutinans</name>
    <dbReference type="NCBI Taxonomy" id="100902"/>
    <lineage>
        <taxon>Eukaryota</taxon>
        <taxon>Fungi</taxon>
        <taxon>Dikarya</taxon>
        <taxon>Ascomycota</taxon>
        <taxon>Pezizomycotina</taxon>
        <taxon>Sordariomycetes</taxon>
        <taxon>Hypocreomycetidae</taxon>
        <taxon>Hypocreales</taxon>
        <taxon>Nectriaceae</taxon>
        <taxon>Fusarium</taxon>
        <taxon>Fusarium oxysporum species complex</taxon>
    </lineage>
</organism>
<gene>
    <name evidence="6" type="ORF">HZS61_004540</name>
</gene>
<dbReference type="PROSITE" id="PS50994">
    <property type="entry name" value="INTEGRASE"/>
    <property type="match status" value="1"/>
</dbReference>
<accession>A0A8H6GCQ8</accession>
<dbReference type="Proteomes" id="UP000593570">
    <property type="component" value="Unassembled WGS sequence"/>
</dbReference>
<reference evidence="6 7" key="1">
    <citation type="journal article" date="2020" name="bioRxiv">
        <title>A chromosome-scale genome assembly for the Fusarium oxysporum strain Fo5176 to establish a model Arabidopsis-fungal pathosystem.</title>
        <authorList>
            <person name="Fokkens L."/>
            <person name="Guo L."/>
            <person name="Dora S."/>
            <person name="Wang B."/>
            <person name="Ye K."/>
            <person name="Sanchez-Rodriguez C."/>
            <person name="Croll D."/>
        </authorList>
    </citation>
    <scope>NUCLEOTIDE SEQUENCE [LARGE SCALE GENOMIC DNA]</scope>
    <source>
        <strain evidence="6 7">Fo5176</strain>
    </source>
</reference>
<dbReference type="CDD" id="cd09272">
    <property type="entry name" value="RNase_HI_RT_Ty1"/>
    <property type="match status" value="1"/>
</dbReference>
<dbReference type="PANTHER" id="PTHR11439">
    <property type="entry name" value="GAG-POL-RELATED RETROTRANSPOSON"/>
    <property type="match status" value="1"/>
</dbReference>
<dbReference type="InterPro" id="IPR043502">
    <property type="entry name" value="DNA/RNA_pol_sf"/>
</dbReference>
<name>A0A8H6GCQ8_FUSOX</name>
<dbReference type="GO" id="GO:0005634">
    <property type="term" value="C:nucleus"/>
    <property type="evidence" value="ECO:0007669"/>
    <property type="project" value="UniProtKB-ARBA"/>
</dbReference>
<dbReference type="InterPro" id="IPR012337">
    <property type="entry name" value="RNaseH-like_sf"/>
</dbReference>
<evidence type="ECO:0000313" key="7">
    <source>
        <dbReference type="Proteomes" id="UP000593570"/>
    </source>
</evidence>
<evidence type="ECO:0000256" key="1">
    <source>
        <dbReference type="ARBA" id="ARBA00004173"/>
    </source>
</evidence>
<comment type="caution">
    <text evidence="6">The sequence shown here is derived from an EMBL/GenBank/DDBJ whole genome shotgun (WGS) entry which is preliminary data.</text>
</comment>
<dbReference type="InterPro" id="IPR036397">
    <property type="entry name" value="RNaseH_sf"/>
</dbReference>
<feature type="compositionally biased region" description="Basic residues" evidence="4">
    <location>
        <begin position="319"/>
        <end position="337"/>
    </location>
</feature>
<dbReference type="InterPro" id="IPR013103">
    <property type="entry name" value="RVT_2"/>
</dbReference>
<protein>
    <recommendedName>
        <fullName evidence="5">Integrase catalytic domain-containing protein</fullName>
    </recommendedName>
</protein>
<feature type="region of interest" description="Disordered" evidence="4">
    <location>
        <begin position="46"/>
        <end position="82"/>
    </location>
</feature>
<feature type="region of interest" description="Disordered" evidence="4">
    <location>
        <begin position="851"/>
        <end position="904"/>
    </location>
</feature>
<keyword evidence="3" id="KW-0496">Mitochondrion</keyword>
<dbReference type="InterPro" id="IPR001584">
    <property type="entry name" value="Integrase_cat-core"/>
</dbReference>
<comment type="subcellular location">
    <subcellularLocation>
        <location evidence="1">Mitochondrion</location>
    </subcellularLocation>
</comment>
<dbReference type="Pfam" id="PF07727">
    <property type="entry name" value="RVT_2"/>
    <property type="match status" value="1"/>
</dbReference>
<dbReference type="Pfam" id="PF25597">
    <property type="entry name" value="SH3_retrovirus"/>
    <property type="match status" value="1"/>
</dbReference>
<evidence type="ECO:0000259" key="5">
    <source>
        <dbReference type="PROSITE" id="PS50994"/>
    </source>
</evidence>
<dbReference type="EMBL" id="JACDXP010000013">
    <property type="protein sequence ID" value="KAF6515799.1"/>
    <property type="molecule type" value="Genomic_DNA"/>
</dbReference>
<evidence type="ECO:0000313" key="6">
    <source>
        <dbReference type="EMBL" id="KAF6515799.1"/>
    </source>
</evidence>
<proteinExistence type="predicted"/>
<evidence type="ECO:0000256" key="2">
    <source>
        <dbReference type="ARBA" id="ARBA00022884"/>
    </source>
</evidence>
<dbReference type="GO" id="GO:0005739">
    <property type="term" value="C:mitochondrion"/>
    <property type="evidence" value="ECO:0007669"/>
    <property type="project" value="UniProtKB-SubCell"/>
</dbReference>
<evidence type="ECO:0000256" key="4">
    <source>
        <dbReference type="SAM" id="MobiDB-lite"/>
    </source>
</evidence>
<feature type="domain" description="Integrase catalytic" evidence="5">
    <location>
        <begin position="396"/>
        <end position="564"/>
    </location>
</feature>
<sequence length="1449" mass="164861">MSAKHAERTITYASPEDWDSWSNEFKKLAHAYDLWQYIDPTDRIRWPQRPELPEIRDYPRQADPDDPDSGTMTPGSDYVPPRRIGELTSEGRAEYEHDIRIYSLKETAYRETKKQEQKLVEFVLKTVSATYQKTSCVTGDRLDKWYQELRRSGVVYNERLRPEARDKYHKAVHTAPKINKLNEWVTEWETTMAEAISKKVPDALDAQCWAEDLNRAMYHVLPSWASTFRQHRRPQILNNSLNYREVAADIRYEAKMANASGRPSGIKRGAFTATYGAASRNDRPAITDRDNDTIEVQGDASDWATDETSYAHRDTRGQGRGRRARGGGRGVSTKRKRAETTVNPNPDGPTCRGCLGPEALKHLVGQSRGVKIRGISTVECDACGMAKVKRQVRRQRRVPPEKAGIRLAIDFHDMSGDPGYTSAMLVTDRYSGYIWDYYLPDRTAPTLIGALEHLLRTLERQLQCRPEVIECDNEIPDSHQVSDFLSIKNGMRLEPSAPYAQSQNGGAERSGGVIKEKARAMRAGAKLPSFLWVEIWRAAVYLYNRTPKYIYNWKTPYERFYTYFAFRDGVVVTERKPDQTHLRVYGCKAFAMTTDALKKKNRRQRLNPRGWIGYLVGYNSTNIYRVWNPLTNKVISTRDVIFNEKETFSGDVQHLKDDLKELNQEELIQHLTDAEVPQGSSINLDASTQEEDEELSALPEGLAFEREAASYPHRGFERDPTITQGETGRTLVVGDRNREEPDGTDHPYTTARFTPYLTPETCPLRPAALLVATIREPPARKEGEKPPQLRAAKMVHVPPSAGTSPGRDGANGASRVISTPSSYWEAAFNAGRLASVKGTWNGKVVSKRKLEKQASSASCHPDSREPQSTGSHGKSTKLMDSPNRKTQSAKLTDLGDGQRRIHRRDMPILPKRHKDLKNHPLGDLFREAEKTHLESHKEMRSWREVQREEAAGKELLDCMWVYVYKFDKHGWFTKCKARLVVRGDQQAKSTHEDTYASTLAGRSFRTLMAIAARFDLELLQYDVVNAFVNAELKQDVYMRMPGGYRKPGLILKLQKALYGLRQSPLLWQKELTTTLTNIGFKSVPHEPCCLSKGGILIFFYVDDLIVAYEKTNQKSVEWTIGKLREKYQLSGGDTLQWFLGIEIIRDRNQRLIWLSQSSFVDKITSHFRIQGGKPSLTPMTTKELLPNEERASTASIQQYQRKTGSVLYLAVITRPDIAFAVSRLCRFNMNPSDDHHEALDHLFRYLQNTRGLALQLGGTDTFDVYSDASFADNTINRKSSQAYVMKLFGGTIGWRANKQDTVTTSTTEAELLALAQAAKESMFISRLITELGVTLDNRSIIIQCDNAQTIRLINSDVALLQTKLRHVDIHNHWLRQEALANRISVRHTPTTEMIADGLTKALPAQQFQKFVMQVGLVNIKDRIQERRTKELTAEDFVRTEEHLDEGRAE</sequence>